<sequence length="335" mass="34819">MDKPEEPPTADPGEPRASRITTIVLIVSLVLVVLVAGVLGTIAVLMTRNPDMPLLGGVRAQQLAVPIHFAPVRQAKAAPCPGEQAVLDEQQTTCYLLEDGVTVDQVQSVQPVREKDGQYSVRIAIAPKFKERLVQLIDELVPDQRQVAIVLAPVQPDAPKIVLAAPIVTQYMDGDSMSIAGFEKEEADALVARLLGTSPGQSTAPTNPAPTGPASTGAPPPPSGTTPPQTGNQQNTNPGTTNPGTTGTTNPGTTGTTNPGATGTTNPGATNPVGANPTATNRASGTRRTPDKRYASCKEAVAAGDGPYTKGTHEEYSWYVDVDHNGVACNSGDLR</sequence>
<accession>A0ABV5S0A4</accession>
<reference evidence="4 5" key="1">
    <citation type="submission" date="2024-09" db="EMBL/GenBank/DDBJ databases">
        <authorList>
            <person name="Sun Q."/>
            <person name="Mori K."/>
        </authorList>
    </citation>
    <scope>NUCLEOTIDE SEQUENCE [LARGE SCALE GENOMIC DNA]</scope>
    <source>
        <strain evidence="4 5">JCM 3143</strain>
    </source>
</reference>
<dbReference type="Gene3D" id="3.30.1360.200">
    <property type="match status" value="1"/>
</dbReference>
<dbReference type="EMBL" id="JBHMBW010000012">
    <property type="protein sequence ID" value="MFB9624459.1"/>
    <property type="molecule type" value="Genomic_DNA"/>
</dbReference>
<feature type="compositionally biased region" description="Polar residues" evidence="1">
    <location>
        <begin position="277"/>
        <end position="287"/>
    </location>
</feature>
<dbReference type="Proteomes" id="UP001589532">
    <property type="component" value="Unassembled WGS sequence"/>
</dbReference>
<dbReference type="InterPro" id="IPR008613">
    <property type="entry name" value="Excalibur_Ca-bd_domain"/>
</dbReference>
<keyword evidence="2" id="KW-1133">Transmembrane helix</keyword>
<evidence type="ECO:0000313" key="5">
    <source>
        <dbReference type="Proteomes" id="UP001589532"/>
    </source>
</evidence>
<feature type="region of interest" description="Disordered" evidence="1">
    <location>
        <begin position="197"/>
        <end position="295"/>
    </location>
</feature>
<dbReference type="Pfam" id="PF05901">
    <property type="entry name" value="Excalibur"/>
    <property type="match status" value="1"/>
</dbReference>
<evidence type="ECO:0000313" key="4">
    <source>
        <dbReference type="EMBL" id="MFB9624459.1"/>
    </source>
</evidence>
<comment type="caution">
    <text evidence="4">The sequence shown here is derived from an EMBL/GenBank/DDBJ whole genome shotgun (WGS) entry which is preliminary data.</text>
</comment>
<dbReference type="RefSeq" id="WP_344985522.1">
    <property type="nucleotide sequence ID" value="NZ_BAAAXV010000001.1"/>
</dbReference>
<evidence type="ECO:0000259" key="3">
    <source>
        <dbReference type="SMART" id="SM00894"/>
    </source>
</evidence>
<feature type="transmembrane region" description="Helical" evidence="2">
    <location>
        <begin position="20"/>
        <end position="45"/>
    </location>
</feature>
<keyword evidence="5" id="KW-1185">Reference proteome</keyword>
<evidence type="ECO:0000256" key="1">
    <source>
        <dbReference type="SAM" id="MobiDB-lite"/>
    </source>
</evidence>
<keyword evidence="2" id="KW-0812">Transmembrane</keyword>
<feature type="compositionally biased region" description="Low complexity" evidence="1">
    <location>
        <begin position="226"/>
        <end position="272"/>
    </location>
</feature>
<evidence type="ECO:0000256" key="2">
    <source>
        <dbReference type="SAM" id="Phobius"/>
    </source>
</evidence>
<feature type="domain" description="Excalibur calcium-binding" evidence="3">
    <location>
        <begin position="293"/>
        <end position="330"/>
    </location>
</feature>
<proteinExistence type="predicted"/>
<protein>
    <submittedName>
        <fullName evidence="4">Excalibur calcium-binding domain-containing protein</fullName>
    </submittedName>
</protein>
<organism evidence="4 5">
    <name type="scientific">Nonomuraea helvata</name>
    <dbReference type="NCBI Taxonomy" id="37484"/>
    <lineage>
        <taxon>Bacteria</taxon>
        <taxon>Bacillati</taxon>
        <taxon>Actinomycetota</taxon>
        <taxon>Actinomycetes</taxon>
        <taxon>Streptosporangiales</taxon>
        <taxon>Streptosporangiaceae</taxon>
        <taxon>Nonomuraea</taxon>
    </lineage>
</organism>
<gene>
    <name evidence="4" type="ORF">ACFFSA_15345</name>
</gene>
<keyword evidence="2" id="KW-0472">Membrane</keyword>
<name>A0ABV5S0A4_9ACTN</name>
<dbReference type="SMART" id="SM00894">
    <property type="entry name" value="Excalibur"/>
    <property type="match status" value="1"/>
</dbReference>